<name>A0A6C0BY23_9ZZZZ</name>
<reference evidence="1" key="1">
    <citation type="journal article" date="2020" name="Nature">
        <title>Giant virus diversity and host interactions through global metagenomics.</title>
        <authorList>
            <person name="Schulz F."/>
            <person name="Roux S."/>
            <person name="Paez-Espino D."/>
            <person name="Jungbluth S."/>
            <person name="Walsh D.A."/>
            <person name="Denef V.J."/>
            <person name="McMahon K.D."/>
            <person name="Konstantinidis K.T."/>
            <person name="Eloe-Fadrosh E.A."/>
            <person name="Kyrpides N.C."/>
            <person name="Woyke T."/>
        </authorList>
    </citation>
    <scope>NUCLEOTIDE SEQUENCE</scope>
    <source>
        <strain evidence="1">GVMAG-M-3300020169-51</strain>
    </source>
</reference>
<dbReference type="EMBL" id="MN739292">
    <property type="protein sequence ID" value="QHS97237.1"/>
    <property type="molecule type" value="Genomic_DNA"/>
</dbReference>
<evidence type="ECO:0008006" key="2">
    <source>
        <dbReference type="Google" id="ProtNLM"/>
    </source>
</evidence>
<dbReference type="AlphaFoldDB" id="A0A6C0BY23"/>
<accession>A0A6C0BY23</accession>
<organism evidence="1">
    <name type="scientific">viral metagenome</name>
    <dbReference type="NCBI Taxonomy" id="1070528"/>
    <lineage>
        <taxon>unclassified sequences</taxon>
        <taxon>metagenomes</taxon>
        <taxon>organismal metagenomes</taxon>
    </lineage>
</organism>
<sequence>MENNIIYFDGRPDGLGNRIEQLIYIQQYCKENNLHCIYRWNQSIKRKYKCLISFENITIKDKLTEKEKMHLKNDCRLRTPEYVPKYKFLFNIPKIPIYDVIIHIRGGDRLNPFNKHHDFSNVNELNSIMEKTIKYVNNDKTIATYTVVTDDKNYINHMTNNIKKKYIKLSYDYDIRDAWLDFYYLTQPKKYVLMCCRFSSFSITASMLGNKELLVFQESMDSSLPRYKANIKIIS</sequence>
<proteinExistence type="predicted"/>
<protein>
    <recommendedName>
        <fullName evidence="2">Glycosyltransferase</fullName>
    </recommendedName>
</protein>
<evidence type="ECO:0000313" key="1">
    <source>
        <dbReference type="EMBL" id="QHS97237.1"/>
    </source>
</evidence>